<accession>A0ACC0D710</accession>
<keyword evidence="2" id="KW-1185">Reference proteome</keyword>
<dbReference type="EMBL" id="MU394302">
    <property type="protein sequence ID" value="KAI6088340.1"/>
    <property type="molecule type" value="Genomic_DNA"/>
</dbReference>
<gene>
    <name evidence="1" type="ORF">F4821DRAFT_277309</name>
</gene>
<proteinExistence type="predicted"/>
<organism evidence="1 2">
    <name type="scientific">Hypoxylon rubiginosum</name>
    <dbReference type="NCBI Taxonomy" id="110542"/>
    <lineage>
        <taxon>Eukaryota</taxon>
        <taxon>Fungi</taxon>
        <taxon>Dikarya</taxon>
        <taxon>Ascomycota</taxon>
        <taxon>Pezizomycotina</taxon>
        <taxon>Sordariomycetes</taxon>
        <taxon>Xylariomycetidae</taxon>
        <taxon>Xylariales</taxon>
        <taxon>Hypoxylaceae</taxon>
        <taxon>Hypoxylon</taxon>
    </lineage>
</organism>
<reference evidence="1 2" key="1">
    <citation type="journal article" date="2022" name="New Phytol.">
        <title>Ecological generalism drives hyperdiversity of secondary metabolite gene clusters in xylarialean endophytes.</title>
        <authorList>
            <person name="Franco M.E.E."/>
            <person name="Wisecaver J.H."/>
            <person name="Arnold A.E."/>
            <person name="Ju Y.M."/>
            <person name="Slot J.C."/>
            <person name="Ahrendt S."/>
            <person name="Moore L.P."/>
            <person name="Eastman K.E."/>
            <person name="Scott K."/>
            <person name="Konkel Z."/>
            <person name="Mondo S.J."/>
            <person name="Kuo A."/>
            <person name="Hayes R.D."/>
            <person name="Haridas S."/>
            <person name="Andreopoulos B."/>
            <person name="Riley R."/>
            <person name="LaButti K."/>
            <person name="Pangilinan J."/>
            <person name="Lipzen A."/>
            <person name="Amirebrahimi M."/>
            <person name="Yan J."/>
            <person name="Adam C."/>
            <person name="Keymanesh K."/>
            <person name="Ng V."/>
            <person name="Louie K."/>
            <person name="Northen T."/>
            <person name="Drula E."/>
            <person name="Henrissat B."/>
            <person name="Hsieh H.M."/>
            <person name="Youens-Clark K."/>
            <person name="Lutzoni F."/>
            <person name="Miadlikowska J."/>
            <person name="Eastwood D.C."/>
            <person name="Hamelin R.C."/>
            <person name="Grigoriev I.V."/>
            <person name="U'Ren J.M."/>
        </authorList>
    </citation>
    <scope>NUCLEOTIDE SEQUENCE [LARGE SCALE GENOMIC DNA]</scope>
    <source>
        <strain evidence="1 2">ER1909</strain>
    </source>
</reference>
<name>A0ACC0D710_9PEZI</name>
<dbReference type="Proteomes" id="UP001497680">
    <property type="component" value="Unassembled WGS sequence"/>
</dbReference>
<sequence>MANEAPKFVFYHYQPSEAAAIIFIVVFAISSLWHIKVLIQKRTWYFIPFILGCLFETVGYVGRALSSTEYPDFTKIPYIMQSILLLLGPTLIAASIYMILGRLVVLLEAESYSMIKPKWLTKFFVLGDVLSFFAQGGGGGILTQAKTEADVRRGEYIIVGGLGIQVLFFGFFIIVTMVFHKRIDRKPTRNAHALDTPWKKLLYVLYISSALVMVRSIYRVAEYVLGSDGELQSKEAYLYCLDALPMLIVALAYNWFHPSRVVSRESLRRLSVTSMEVLGQGQTA</sequence>
<evidence type="ECO:0000313" key="2">
    <source>
        <dbReference type="Proteomes" id="UP001497680"/>
    </source>
</evidence>
<comment type="caution">
    <text evidence="1">The sequence shown here is derived from an EMBL/GenBank/DDBJ whole genome shotgun (WGS) entry which is preliminary data.</text>
</comment>
<evidence type="ECO:0000313" key="1">
    <source>
        <dbReference type="EMBL" id="KAI6088340.1"/>
    </source>
</evidence>
<protein>
    <submittedName>
        <fullName evidence="1">RTA1 like protein</fullName>
    </submittedName>
</protein>